<feature type="transmembrane region" description="Helical" evidence="2">
    <location>
        <begin position="12"/>
        <end position="42"/>
    </location>
</feature>
<dbReference type="GO" id="GO:0035091">
    <property type="term" value="F:phosphatidylinositol binding"/>
    <property type="evidence" value="ECO:0000318"/>
    <property type="project" value="GO_Central"/>
</dbReference>
<keyword evidence="2" id="KW-1133">Transmembrane helix</keyword>
<dbReference type="InterPro" id="IPR003114">
    <property type="entry name" value="Phox_assoc"/>
</dbReference>
<dbReference type="PROSITE" id="PS50132">
    <property type="entry name" value="RGS"/>
    <property type="match status" value="1"/>
</dbReference>
<protein>
    <submittedName>
        <fullName evidence="6">Protein CBG00428</fullName>
    </submittedName>
</protein>
<dbReference type="CDD" id="cd08719">
    <property type="entry name" value="RGS_SNX13"/>
    <property type="match status" value="1"/>
</dbReference>
<evidence type="ECO:0000259" key="4">
    <source>
        <dbReference type="PROSITE" id="PS50195"/>
    </source>
</evidence>
<reference evidence="6 7" key="1">
    <citation type="journal article" date="2003" name="PLoS Biol.">
        <title>The genome sequence of Caenorhabditis briggsae: a platform for comparative genomics.</title>
        <authorList>
            <person name="Stein L.D."/>
            <person name="Bao Z."/>
            <person name="Blasiar D."/>
            <person name="Blumenthal T."/>
            <person name="Brent M.R."/>
            <person name="Chen N."/>
            <person name="Chinwalla A."/>
            <person name="Clarke L."/>
            <person name="Clee C."/>
            <person name="Coghlan A."/>
            <person name="Coulson A."/>
            <person name="D'Eustachio P."/>
            <person name="Fitch D.H."/>
            <person name="Fulton L.A."/>
            <person name="Fulton R.E."/>
            <person name="Griffiths-Jones S."/>
            <person name="Harris T.W."/>
            <person name="Hillier L.W."/>
            <person name="Kamath R."/>
            <person name="Kuwabara P.E."/>
            <person name="Mardis E.R."/>
            <person name="Marra M.A."/>
            <person name="Miner T.L."/>
            <person name="Minx P."/>
            <person name="Mullikin J.C."/>
            <person name="Plumb R.W."/>
            <person name="Rogers J."/>
            <person name="Schein J.E."/>
            <person name="Sohrmann M."/>
            <person name="Spieth J."/>
            <person name="Stajich J.E."/>
            <person name="Wei C."/>
            <person name="Willey D."/>
            <person name="Wilson R.K."/>
            <person name="Durbin R."/>
            <person name="Waterston R.H."/>
        </authorList>
    </citation>
    <scope>NUCLEOTIDE SEQUENCE [LARGE SCALE GENOMIC DNA]</scope>
    <source>
        <strain evidence="6 7">AF16</strain>
    </source>
</reference>
<evidence type="ECO:0000313" key="7">
    <source>
        <dbReference type="Proteomes" id="UP000008549"/>
    </source>
</evidence>
<dbReference type="Pfam" id="PF02194">
    <property type="entry name" value="PXA"/>
    <property type="match status" value="1"/>
</dbReference>
<dbReference type="PROSITE" id="PS50195">
    <property type="entry name" value="PX"/>
    <property type="match status" value="1"/>
</dbReference>
<dbReference type="Proteomes" id="UP000008549">
    <property type="component" value="Unassembled WGS sequence"/>
</dbReference>
<dbReference type="OMA" id="CETINNT"/>
<dbReference type="InterPro" id="IPR037896">
    <property type="entry name" value="SNX13_RGS"/>
</dbReference>
<feature type="domain" description="RGS" evidence="3">
    <location>
        <begin position="379"/>
        <end position="498"/>
    </location>
</feature>
<proteinExistence type="inferred from homology"/>
<name>A8WN25_CAEBR</name>
<dbReference type="HOGENOM" id="CLU_005899_1_0_1"/>
<organism evidence="6 7">
    <name type="scientific">Caenorhabditis briggsae</name>
    <dbReference type="NCBI Taxonomy" id="6238"/>
    <lineage>
        <taxon>Eukaryota</taxon>
        <taxon>Metazoa</taxon>
        <taxon>Ecdysozoa</taxon>
        <taxon>Nematoda</taxon>
        <taxon>Chromadorea</taxon>
        <taxon>Rhabditida</taxon>
        <taxon>Rhabditina</taxon>
        <taxon>Rhabditomorpha</taxon>
        <taxon>Rhabditoidea</taxon>
        <taxon>Rhabditidae</taxon>
        <taxon>Peloderinae</taxon>
        <taxon>Caenorhabditis</taxon>
    </lineage>
</organism>
<dbReference type="STRING" id="6238.A8WN25"/>
<dbReference type="FunCoup" id="A8WN25">
    <property type="interactions" value="2806"/>
</dbReference>
<evidence type="ECO:0000256" key="2">
    <source>
        <dbReference type="SAM" id="Phobius"/>
    </source>
</evidence>
<dbReference type="InterPro" id="IPR036305">
    <property type="entry name" value="RGS_sf"/>
</dbReference>
<comment type="similarity">
    <text evidence="1">Belongs to the sorting nexin family.</text>
</comment>
<accession>A8WN25</accession>
<dbReference type="PANTHER" id="PTHR22775">
    <property type="entry name" value="SORTING NEXIN"/>
    <property type="match status" value="1"/>
</dbReference>
<dbReference type="SUPFAM" id="SSF48097">
    <property type="entry name" value="Regulator of G-protein signaling, RGS"/>
    <property type="match status" value="1"/>
</dbReference>
<dbReference type="WormBase" id="CBG00428">
    <property type="protein sequence ID" value="CBP40260"/>
    <property type="gene ID" value="WBGene00023817"/>
    <property type="gene designation" value="Cbr-snx-13"/>
</dbReference>
<dbReference type="InterPro" id="IPR016137">
    <property type="entry name" value="RGS"/>
</dbReference>
<dbReference type="InterPro" id="IPR001683">
    <property type="entry name" value="PX_dom"/>
</dbReference>
<evidence type="ECO:0000313" key="6">
    <source>
        <dbReference type="EMBL" id="CAP21880.2"/>
    </source>
</evidence>
<dbReference type="Gene3D" id="3.30.1520.10">
    <property type="entry name" value="Phox-like domain"/>
    <property type="match status" value="1"/>
</dbReference>
<dbReference type="Gene3D" id="1.10.167.10">
    <property type="entry name" value="Regulator of G-protein Signalling 4, domain 2"/>
    <property type="match status" value="1"/>
</dbReference>
<evidence type="ECO:0000256" key="1">
    <source>
        <dbReference type="ARBA" id="ARBA00010883"/>
    </source>
</evidence>
<dbReference type="PROSITE" id="PS51207">
    <property type="entry name" value="PXA"/>
    <property type="match status" value="1"/>
</dbReference>
<evidence type="ECO:0000313" key="8">
    <source>
        <dbReference type="WormBase" id="CBG00428"/>
    </source>
</evidence>
<dbReference type="SMART" id="SM00315">
    <property type="entry name" value="RGS"/>
    <property type="match status" value="1"/>
</dbReference>
<gene>
    <name evidence="8" type="primary">snx-13</name>
    <name evidence="6 8" type="ORF">CBG00428</name>
    <name evidence="6" type="ORF">CBG_00428</name>
</gene>
<dbReference type="InParanoid" id="A8WN25"/>
<feature type="domain" description="PXA" evidence="5">
    <location>
        <begin position="94"/>
        <end position="290"/>
    </location>
</feature>
<evidence type="ECO:0000259" key="5">
    <source>
        <dbReference type="PROSITE" id="PS51207"/>
    </source>
</evidence>
<dbReference type="Pfam" id="PF00787">
    <property type="entry name" value="PX"/>
    <property type="match status" value="1"/>
</dbReference>
<dbReference type="InterPro" id="IPR044926">
    <property type="entry name" value="RGS_subdomain_2"/>
</dbReference>
<dbReference type="InterPro" id="IPR036871">
    <property type="entry name" value="PX_dom_sf"/>
</dbReference>
<dbReference type="SMART" id="SM00312">
    <property type="entry name" value="PX"/>
    <property type="match status" value="1"/>
</dbReference>
<dbReference type="eggNOG" id="KOG2101">
    <property type="taxonomic scope" value="Eukaryota"/>
</dbReference>
<keyword evidence="2" id="KW-0812">Transmembrane</keyword>
<evidence type="ECO:0000259" key="3">
    <source>
        <dbReference type="PROSITE" id="PS50132"/>
    </source>
</evidence>
<dbReference type="SMART" id="SM00313">
    <property type="entry name" value="PXA"/>
    <property type="match status" value="1"/>
</dbReference>
<dbReference type="SUPFAM" id="SSF64268">
    <property type="entry name" value="PX domain"/>
    <property type="match status" value="1"/>
</dbReference>
<dbReference type="GO" id="GO:0005769">
    <property type="term" value="C:early endosome"/>
    <property type="evidence" value="ECO:0000318"/>
    <property type="project" value="GO_Central"/>
</dbReference>
<sequence>MSNRFYILLGGLLFLSTFGLTGVIVIPLSVICFLAGFLYIVYQTGLEKSAELDEKLAFRLQKYKFPSGIEQLLKNGKRLTEQNQYEEVHSMSNSPQLDLVLEEILGYITRDYIGFWYKNLSNDKLFEQSLKRTSRRSIASLTQCLRQVEWVPLITRDVVDDFASHLRLFRKAKERTTFQMKDDGNSDKSSTVEDLDAELLSNFFDFELEMEKTLCRDLLSTTPHYENAYLHDLVDIILYLVMPPEDFRCRPLRFLLREVVVRKVILPTLDYLSNPNEIFQLIVWLLSEVEPKPEDFLACLSSSTCIEELESVLKEIVNEKTVMRGKDAGGEQDTFVKQQLASLNFVELLVQRRIDYLGSQDSAFLSKFGEDGDQLVQLPLHVILTNSTALSQFCEFLKSAGGQNYIDFYLAIEGFKVSVEHQMRSLAKGEISDSDAYETVKEAAKYMYDQYLSEEAITRVPLDDALMTKFLQRLKNDEPHDLWFEAIQEKVFDVLKTDDHFFPAFKKSPAYVKMLLDLEIIDEDRNDPTLSECDSVTSFSSQEKSEDESRCDSALRKLPLELDGSAPLEGEPVMTAIVETLGIGHQGKQTYALYNVRVTRCVDGLEVSSWNVIRRYSDFHSLHQNLVQKFPKLATLSFPGKKTFNNLDSQFLEKRTKALNLYLACVLQPSLLRNYPDMDRHVFDFLSQKKYANSDPLAKKLMSAMFDPIRNGVKAVGNTVMAVPDQVFEGVTKMGAGINNAAKIIINPISSTTTPNRPPEMETDRVAASLTDTEAENIPLRVLVLVVSEVFGAQGSAWFRRQLVTVIRHIVTPFGTSINKRIVDIVNWLTSEQQVGGYLTSFKLFKFERDLSRNYDSRKSMWPEGELATEYVEKPAEFHHRTRLLAKTLMLSFLPDELRMILGTNVSYKGINTISEAFQNKNLNRRLLYVLLERFLIKVFPSNRFEKIFAQLHSKSPRTKKI</sequence>
<dbReference type="PANTHER" id="PTHR22775:SF3">
    <property type="entry name" value="SORTING NEXIN-13"/>
    <property type="match status" value="1"/>
</dbReference>
<keyword evidence="2" id="KW-0472">Membrane</keyword>
<feature type="domain" description="PX" evidence="4">
    <location>
        <begin position="572"/>
        <end position="693"/>
    </location>
</feature>
<keyword evidence="7" id="KW-1185">Reference proteome</keyword>
<dbReference type="Pfam" id="PF00615">
    <property type="entry name" value="RGS"/>
    <property type="match status" value="1"/>
</dbReference>
<dbReference type="EMBL" id="HE600968">
    <property type="protein sequence ID" value="CAP21880.2"/>
    <property type="molecule type" value="Genomic_DNA"/>
</dbReference>
<dbReference type="Pfam" id="PF08628">
    <property type="entry name" value="Nexin_C"/>
    <property type="match status" value="1"/>
</dbReference>
<dbReference type="InterPro" id="IPR013937">
    <property type="entry name" value="Sorting_nexin_C"/>
</dbReference>
<dbReference type="AlphaFoldDB" id="A8WN25"/>
<reference evidence="6 7" key="2">
    <citation type="journal article" date="2011" name="PLoS Genet.">
        <title>Caenorhabditis briggsae recombinant inbred line genotypes reveal inter-strain incompatibility and the evolution of recombination.</title>
        <authorList>
            <person name="Ross J.A."/>
            <person name="Koboldt D.C."/>
            <person name="Staisch J.E."/>
            <person name="Chamberlin H.M."/>
            <person name="Gupta B.P."/>
            <person name="Miller R.D."/>
            <person name="Baird S.E."/>
            <person name="Haag E.S."/>
        </authorList>
    </citation>
    <scope>NUCLEOTIDE SEQUENCE [LARGE SCALE GENOMIC DNA]</scope>
    <source>
        <strain evidence="6 7">AF16</strain>
    </source>
</reference>